<evidence type="ECO:0000313" key="3">
    <source>
        <dbReference type="Proteomes" id="UP000542813"/>
    </source>
</evidence>
<organism evidence="2 3">
    <name type="scientific">Jiangella mangrovi</name>
    <dbReference type="NCBI Taxonomy" id="1524084"/>
    <lineage>
        <taxon>Bacteria</taxon>
        <taxon>Bacillati</taxon>
        <taxon>Actinomycetota</taxon>
        <taxon>Actinomycetes</taxon>
        <taxon>Jiangellales</taxon>
        <taxon>Jiangellaceae</taxon>
        <taxon>Jiangella</taxon>
    </lineage>
</organism>
<dbReference type="Proteomes" id="UP000542813">
    <property type="component" value="Unassembled WGS sequence"/>
</dbReference>
<name>A0A7W9LLN2_9ACTN</name>
<evidence type="ECO:0000313" key="2">
    <source>
        <dbReference type="EMBL" id="MBB5788324.1"/>
    </source>
</evidence>
<dbReference type="RefSeq" id="WP_184822931.1">
    <property type="nucleotide sequence ID" value="NZ_JACHMM010000001.1"/>
</dbReference>
<dbReference type="AlphaFoldDB" id="A0A7W9LLN2"/>
<gene>
    <name evidence="2" type="ORF">HD601_002899</name>
</gene>
<proteinExistence type="predicted"/>
<sequence length="54" mass="5489">MTYWGLLVACLGLLYVALLTASLAAEPVRPDRSEPADVGPPADLGPPAGADAPE</sequence>
<evidence type="ECO:0000256" key="1">
    <source>
        <dbReference type="SAM" id="MobiDB-lite"/>
    </source>
</evidence>
<feature type="compositionally biased region" description="Low complexity" evidence="1">
    <location>
        <begin position="36"/>
        <end position="54"/>
    </location>
</feature>
<protein>
    <submittedName>
        <fullName evidence="2">Uncharacterized protein</fullName>
    </submittedName>
</protein>
<comment type="caution">
    <text evidence="2">The sequence shown here is derived from an EMBL/GenBank/DDBJ whole genome shotgun (WGS) entry which is preliminary data.</text>
</comment>
<dbReference type="EMBL" id="JACHMM010000001">
    <property type="protein sequence ID" value="MBB5788324.1"/>
    <property type="molecule type" value="Genomic_DNA"/>
</dbReference>
<feature type="region of interest" description="Disordered" evidence="1">
    <location>
        <begin position="27"/>
        <end position="54"/>
    </location>
</feature>
<reference evidence="2 3" key="1">
    <citation type="submission" date="2020-08" db="EMBL/GenBank/DDBJ databases">
        <title>Sequencing the genomes of 1000 actinobacteria strains.</title>
        <authorList>
            <person name="Klenk H.-P."/>
        </authorList>
    </citation>
    <scope>NUCLEOTIDE SEQUENCE [LARGE SCALE GENOMIC DNA]</scope>
    <source>
        <strain evidence="2 3">DSM 102122</strain>
    </source>
</reference>
<keyword evidence="3" id="KW-1185">Reference proteome</keyword>
<accession>A0A7W9LLN2</accession>